<keyword evidence="6" id="KW-1185">Reference proteome</keyword>
<evidence type="ECO:0000259" key="3">
    <source>
        <dbReference type="Pfam" id="PF04183"/>
    </source>
</evidence>
<protein>
    <submittedName>
        <fullName evidence="5">IucA/IucC family protein</fullName>
    </submittedName>
</protein>
<dbReference type="PANTHER" id="PTHR34384">
    <property type="entry name" value="L-2,3-DIAMINOPROPANOATE--CITRATE LIGASE"/>
    <property type="match status" value="1"/>
</dbReference>
<dbReference type="EMBL" id="BAAAUX010000002">
    <property type="protein sequence ID" value="GAA2775594.1"/>
    <property type="molecule type" value="Genomic_DNA"/>
</dbReference>
<sequence>MRNTGTAPAELVMRDLVDSLVQENPDAVAELTTPAGPLAPGERWLRLGLRSGWACFRGRPAVLQPYRLSRGPVWHRWDDQWRELAPHELLALLEPDASHVVADLRSAVEHTAVTLDARGHRDLRPRPGGILAGELLSATRGRPFHPTARAAAGWTAAELDVYGPMRREPVALDWVAVRRDHLRLGAAETSGSLHELLLGPAEREQLARAMRAAGAGEDFQPLPVHPWQFERVLPEAYADEFASGAVVAVARGIGRFHPTASLRTLTTSPESARHVKLPLGVSTLGAMRLLPPRYLDNGQRAEATMRALAERDPVLGRRVLVCDETAWSGWRHPSGADEFDDRPGQLTAQVRTYPPGLLDDPEAVVLPMAALAADCWDLLPWADVDFFGALADAFCEMGLSFLRHGVLPELHGQNVLVVLRGRRIERFVLRDHDTLRVHPEWMEAAGVPEPGYRIKPGARQSLRLDKPEDLLSYLQTLGFQVNLFGIADALGRHLGFGEHVFWQRLRGAVIGALERLDLPEHVTDLVQREVLRSPTWPCRLVLGPLLRGTRGAGVSMPAGTGRVPNPLGRV</sequence>
<dbReference type="InterPro" id="IPR037455">
    <property type="entry name" value="LucA/IucC-like"/>
</dbReference>
<dbReference type="Proteomes" id="UP001500979">
    <property type="component" value="Unassembled WGS sequence"/>
</dbReference>
<reference evidence="5 6" key="1">
    <citation type="journal article" date="2019" name="Int. J. Syst. Evol. Microbiol.">
        <title>The Global Catalogue of Microorganisms (GCM) 10K type strain sequencing project: providing services to taxonomists for standard genome sequencing and annotation.</title>
        <authorList>
            <consortium name="The Broad Institute Genomics Platform"/>
            <consortium name="The Broad Institute Genome Sequencing Center for Infectious Disease"/>
            <person name="Wu L."/>
            <person name="Ma J."/>
        </authorList>
    </citation>
    <scope>NUCLEOTIDE SEQUENCE [LARGE SCALE GENOMIC DNA]</scope>
    <source>
        <strain evidence="5 6">JCM 9383</strain>
    </source>
</reference>
<dbReference type="RefSeq" id="WP_344677653.1">
    <property type="nucleotide sequence ID" value="NZ_BAAAUX010000002.1"/>
</dbReference>
<evidence type="ECO:0000256" key="1">
    <source>
        <dbReference type="ARBA" id="ARBA00004924"/>
    </source>
</evidence>
<evidence type="ECO:0000256" key="2">
    <source>
        <dbReference type="ARBA" id="ARBA00007832"/>
    </source>
</evidence>
<feature type="domain" description="Aerobactin siderophore biosynthesis IucA/IucC N-terminal" evidence="3">
    <location>
        <begin position="138"/>
        <end position="372"/>
    </location>
</feature>
<comment type="pathway">
    <text evidence="1">Siderophore biosynthesis.</text>
</comment>
<proteinExistence type="inferred from homology"/>
<organism evidence="5 6">
    <name type="scientific">Saccharopolyspora taberi</name>
    <dbReference type="NCBI Taxonomy" id="60895"/>
    <lineage>
        <taxon>Bacteria</taxon>
        <taxon>Bacillati</taxon>
        <taxon>Actinomycetota</taxon>
        <taxon>Actinomycetes</taxon>
        <taxon>Pseudonocardiales</taxon>
        <taxon>Pseudonocardiaceae</taxon>
        <taxon>Saccharopolyspora</taxon>
    </lineage>
</organism>
<evidence type="ECO:0000313" key="5">
    <source>
        <dbReference type="EMBL" id="GAA2775594.1"/>
    </source>
</evidence>
<evidence type="ECO:0000313" key="6">
    <source>
        <dbReference type="Proteomes" id="UP001500979"/>
    </source>
</evidence>
<dbReference type="InterPro" id="IPR022770">
    <property type="entry name" value="IucA/IucC-like_C"/>
</dbReference>
<dbReference type="Pfam" id="PF04183">
    <property type="entry name" value="IucA_IucC"/>
    <property type="match status" value="1"/>
</dbReference>
<dbReference type="Gene3D" id="1.10.510.40">
    <property type="match status" value="1"/>
</dbReference>
<name>A0ABN3V323_9PSEU</name>
<feature type="domain" description="Aerobactin siderophore biosynthesis IucA/IucC-like C-terminal" evidence="4">
    <location>
        <begin position="401"/>
        <end position="541"/>
    </location>
</feature>
<evidence type="ECO:0000259" key="4">
    <source>
        <dbReference type="Pfam" id="PF06276"/>
    </source>
</evidence>
<gene>
    <name evidence="5" type="ORF">GCM10010470_04800</name>
</gene>
<comment type="similarity">
    <text evidence="2">Belongs to the IucA/IucC family.</text>
</comment>
<accession>A0ABN3V323</accession>
<dbReference type="Pfam" id="PF06276">
    <property type="entry name" value="FhuF"/>
    <property type="match status" value="1"/>
</dbReference>
<dbReference type="InterPro" id="IPR007310">
    <property type="entry name" value="Aerobactin_biosyn_IucA/IucC_N"/>
</dbReference>
<dbReference type="PANTHER" id="PTHR34384:SF6">
    <property type="entry name" value="STAPHYLOFERRIN B SYNTHASE"/>
    <property type="match status" value="1"/>
</dbReference>
<comment type="caution">
    <text evidence="5">The sequence shown here is derived from an EMBL/GenBank/DDBJ whole genome shotgun (WGS) entry which is preliminary data.</text>
</comment>